<reference evidence="5" key="1">
    <citation type="submission" date="2016-02" db="EMBL/GenBank/DDBJ databases">
        <title>Draft genome sequence of Microdochium bolleyi, a fungal endophyte of beachgrass.</title>
        <authorList>
            <consortium name="DOE Joint Genome Institute"/>
            <person name="David A.S."/>
            <person name="May G."/>
            <person name="Haridas S."/>
            <person name="Lim J."/>
            <person name="Wang M."/>
            <person name="Labutti K."/>
            <person name="Lipzen A."/>
            <person name="Barry K."/>
            <person name="Grigoriev I.V."/>
        </authorList>
    </citation>
    <scope>NUCLEOTIDE SEQUENCE [LARGE SCALE GENOMIC DNA]</scope>
    <source>
        <strain evidence="5">J235TASD1</strain>
    </source>
</reference>
<dbReference type="PROSITE" id="PS00463">
    <property type="entry name" value="ZN2_CY6_FUNGAL_1"/>
    <property type="match status" value="1"/>
</dbReference>
<dbReference type="CDD" id="cd00067">
    <property type="entry name" value="GAL4"/>
    <property type="match status" value="1"/>
</dbReference>
<dbReference type="Pfam" id="PF11951">
    <property type="entry name" value="Fungal_trans_2"/>
    <property type="match status" value="1"/>
</dbReference>
<dbReference type="STRING" id="196109.A0A136J142"/>
<dbReference type="Gene3D" id="4.10.240.10">
    <property type="entry name" value="Zn(2)-C6 fungal-type DNA-binding domain"/>
    <property type="match status" value="1"/>
</dbReference>
<dbReference type="PANTHER" id="PTHR37534:SF49">
    <property type="entry name" value="LYSINE BIOSYNTHESIS REGULATORY PROTEIN LYS14"/>
    <property type="match status" value="1"/>
</dbReference>
<evidence type="ECO:0000313" key="5">
    <source>
        <dbReference type="Proteomes" id="UP000070501"/>
    </source>
</evidence>
<accession>A0A136J142</accession>
<dbReference type="InParanoid" id="A0A136J142"/>
<evidence type="ECO:0000256" key="2">
    <source>
        <dbReference type="ARBA" id="ARBA00023242"/>
    </source>
</evidence>
<keyword evidence="2" id="KW-0539">Nucleus</keyword>
<dbReference type="GO" id="GO:0008270">
    <property type="term" value="F:zinc ion binding"/>
    <property type="evidence" value="ECO:0007669"/>
    <property type="project" value="InterPro"/>
</dbReference>
<sequence length="520" mass="58070">MQPGQSGFRRSQGCWTCKSRKIGCDKSVPVCNNCRRSGRICLGYGIRLTWPDQHDGRRKPARHVVTFLDSSAVSDGNVDSYATHFLNLTYTDFHTFNRSNHALLNFGSFDSDSAPRRPLSVLPDIHEQESHLLHYYTDRLTAMISTIDINNGFRDVLLPMALATPHAAASCGLRNAVFALAAFHLWGSRKALPYRVRAIRALSSSMTEQCHGTSEAQMAASMMLCVYNVFDETERDWAVHLQGAAHMLQQLAPDQASQSSRHFLCAWLLYHEVLGAFSQPCNQSPPYPFALGFLRALGVDQALIVGSLGCSIEIMEAIAYVNRLRSLQLSGELSQLAPEVYNMRLQEWDRVSERVSRLSQNLDSHTKSSLPPARRAQVLAIAELYRLAVLIYLVKVSPHHLFRASTNLPSISAYLDHAFVILDSLDTCTSPWPLFIIACECDIGEGTGDVQDQRRIAVLRALDGMDERRGIGNVFVLRRIIESFWKQKDLRAGAATASTTAADLRWWDVVELSGASPWFV</sequence>
<dbReference type="GO" id="GO:0000981">
    <property type="term" value="F:DNA-binding transcription factor activity, RNA polymerase II-specific"/>
    <property type="evidence" value="ECO:0007669"/>
    <property type="project" value="InterPro"/>
</dbReference>
<dbReference type="GO" id="GO:0045944">
    <property type="term" value="P:positive regulation of transcription by RNA polymerase II"/>
    <property type="evidence" value="ECO:0007669"/>
    <property type="project" value="TreeGrafter"/>
</dbReference>
<evidence type="ECO:0000259" key="3">
    <source>
        <dbReference type="PROSITE" id="PS50048"/>
    </source>
</evidence>
<dbReference type="EMBL" id="KQ964251">
    <property type="protein sequence ID" value="KXJ90941.1"/>
    <property type="molecule type" value="Genomic_DNA"/>
</dbReference>
<protein>
    <submittedName>
        <fullName evidence="4">Fungal-specific transcription factor domain-domain-containing protein</fullName>
    </submittedName>
</protein>
<dbReference type="PANTHER" id="PTHR37534">
    <property type="entry name" value="TRANSCRIPTIONAL ACTIVATOR PROTEIN UGA3"/>
    <property type="match status" value="1"/>
</dbReference>
<dbReference type="InterPro" id="IPR001138">
    <property type="entry name" value="Zn2Cys6_DnaBD"/>
</dbReference>
<dbReference type="AlphaFoldDB" id="A0A136J142"/>
<name>A0A136J142_9PEZI</name>
<evidence type="ECO:0000313" key="4">
    <source>
        <dbReference type="EMBL" id="KXJ90941.1"/>
    </source>
</evidence>
<dbReference type="PROSITE" id="PS50048">
    <property type="entry name" value="ZN2_CY6_FUNGAL_2"/>
    <property type="match status" value="1"/>
</dbReference>
<dbReference type="GO" id="GO:0005634">
    <property type="term" value="C:nucleus"/>
    <property type="evidence" value="ECO:0007669"/>
    <property type="project" value="UniProtKB-SubCell"/>
</dbReference>
<dbReference type="InterPro" id="IPR036864">
    <property type="entry name" value="Zn2-C6_fun-type_DNA-bd_sf"/>
</dbReference>
<comment type="subcellular location">
    <subcellularLocation>
        <location evidence="1">Nucleus</location>
    </subcellularLocation>
</comment>
<dbReference type="Pfam" id="PF00172">
    <property type="entry name" value="Zn_clus"/>
    <property type="match status" value="1"/>
</dbReference>
<dbReference type="SMART" id="SM00066">
    <property type="entry name" value="GAL4"/>
    <property type="match status" value="1"/>
</dbReference>
<dbReference type="SUPFAM" id="SSF57701">
    <property type="entry name" value="Zn2/Cys6 DNA-binding domain"/>
    <property type="match status" value="1"/>
</dbReference>
<organism evidence="4 5">
    <name type="scientific">Microdochium bolleyi</name>
    <dbReference type="NCBI Taxonomy" id="196109"/>
    <lineage>
        <taxon>Eukaryota</taxon>
        <taxon>Fungi</taxon>
        <taxon>Dikarya</taxon>
        <taxon>Ascomycota</taxon>
        <taxon>Pezizomycotina</taxon>
        <taxon>Sordariomycetes</taxon>
        <taxon>Xylariomycetidae</taxon>
        <taxon>Xylariales</taxon>
        <taxon>Microdochiaceae</taxon>
        <taxon>Microdochium</taxon>
    </lineage>
</organism>
<dbReference type="GO" id="GO:0000976">
    <property type="term" value="F:transcription cis-regulatory region binding"/>
    <property type="evidence" value="ECO:0007669"/>
    <property type="project" value="TreeGrafter"/>
</dbReference>
<dbReference type="InterPro" id="IPR021858">
    <property type="entry name" value="Fun_TF"/>
</dbReference>
<gene>
    <name evidence="4" type="ORF">Micbo1qcDRAFT_225794</name>
</gene>
<keyword evidence="5" id="KW-1185">Reference proteome</keyword>
<feature type="domain" description="Zn(2)-C6 fungal-type" evidence="3">
    <location>
        <begin position="13"/>
        <end position="41"/>
    </location>
</feature>
<proteinExistence type="predicted"/>
<dbReference type="Proteomes" id="UP000070501">
    <property type="component" value="Unassembled WGS sequence"/>
</dbReference>
<dbReference type="OrthoDB" id="6730379at2759"/>
<evidence type="ECO:0000256" key="1">
    <source>
        <dbReference type="ARBA" id="ARBA00004123"/>
    </source>
</evidence>